<feature type="compositionally biased region" description="Basic residues" evidence="1">
    <location>
        <begin position="14"/>
        <end position="24"/>
    </location>
</feature>
<dbReference type="AlphaFoldDB" id="A0A2U1L3X7"/>
<feature type="region of interest" description="Disordered" evidence="1">
    <location>
        <begin position="1"/>
        <end position="24"/>
    </location>
</feature>
<evidence type="ECO:0000256" key="1">
    <source>
        <dbReference type="SAM" id="MobiDB-lite"/>
    </source>
</evidence>
<name>A0A2U1L3X7_ARTAN</name>
<keyword evidence="2" id="KW-0812">Transmembrane</keyword>
<keyword evidence="2" id="KW-1133">Transmembrane helix</keyword>
<protein>
    <submittedName>
        <fullName evidence="3">Uncharacterized protein</fullName>
    </submittedName>
</protein>
<feature type="compositionally biased region" description="Low complexity" evidence="1">
    <location>
        <begin position="65"/>
        <end position="77"/>
    </location>
</feature>
<keyword evidence="4" id="KW-1185">Reference proteome</keyword>
<evidence type="ECO:0000313" key="3">
    <source>
        <dbReference type="EMBL" id="PWA43700.1"/>
    </source>
</evidence>
<dbReference type="Proteomes" id="UP000245207">
    <property type="component" value="Unassembled WGS sequence"/>
</dbReference>
<evidence type="ECO:0000313" key="4">
    <source>
        <dbReference type="Proteomes" id="UP000245207"/>
    </source>
</evidence>
<accession>A0A2U1L3X7</accession>
<feature type="transmembrane region" description="Helical" evidence="2">
    <location>
        <begin position="181"/>
        <end position="200"/>
    </location>
</feature>
<dbReference type="OrthoDB" id="1063472at2759"/>
<sequence length="213" mass="23390">MREDYHHETQTPNRKPKSSKKQQKIVKASLNSDEVVEVLDESVVSEASYIGSLNQFISPSPATPSPLTTPFSSTLPAESTPLSSTTTAELTPLSSPITAEAVTICVPSHNGATTDEMNSLKVEGEVKNLRELMFQVLHSADVEPRSKKYLDALAKMVIEDFYSLHEERNIVVELFSKKIRIVLLCFVLGMLAVSAGLFVFSDVQGYDYGPPPT</sequence>
<organism evidence="3 4">
    <name type="scientific">Artemisia annua</name>
    <name type="common">Sweet wormwood</name>
    <dbReference type="NCBI Taxonomy" id="35608"/>
    <lineage>
        <taxon>Eukaryota</taxon>
        <taxon>Viridiplantae</taxon>
        <taxon>Streptophyta</taxon>
        <taxon>Embryophyta</taxon>
        <taxon>Tracheophyta</taxon>
        <taxon>Spermatophyta</taxon>
        <taxon>Magnoliopsida</taxon>
        <taxon>eudicotyledons</taxon>
        <taxon>Gunneridae</taxon>
        <taxon>Pentapetalae</taxon>
        <taxon>asterids</taxon>
        <taxon>campanulids</taxon>
        <taxon>Asterales</taxon>
        <taxon>Asteraceae</taxon>
        <taxon>Asteroideae</taxon>
        <taxon>Anthemideae</taxon>
        <taxon>Artemisiinae</taxon>
        <taxon>Artemisia</taxon>
    </lineage>
</organism>
<evidence type="ECO:0000256" key="2">
    <source>
        <dbReference type="SAM" id="Phobius"/>
    </source>
</evidence>
<dbReference type="EMBL" id="PKPP01011689">
    <property type="protein sequence ID" value="PWA43700.1"/>
    <property type="molecule type" value="Genomic_DNA"/>
</dbReference>
<reference evidence="3 4" key="1">
    <citation type="journal article" date="2018" name="Mol. Plant">
        <title>The genome of Artemisia annua provides insight into the evolution of Asteraceae family and artemisinin biosynthesis.</title>
        <authorList>
            <person name="Shen Q."/>
            <person name="Zhang L."/>
            <person name="Liao Z."/>
            <person name="Wang S."/>
            <person name="Yan T."/>
            <person name="Shi P."/>
            <person name="Liu M."/>
            <person name="Fu X."/>
            <person name="Pan Q."/>
            <person name="Wang Y."/>
            <person name="Lv Z."/>
            <person name="Lu X."/>
            <person name="Zhang F."/>
            <person name="Jiang W."/>
            <person name="Ma Y."/>
            <person name="Chen M."/>
            <person name="Hao X."/>
            <person name="Li L."/>
            <person name="Tang Y."/>
            <person name="Lv G."/>
            <person name="Zhou Y."/>
            <person name="Sun X."/>
            <person name="Brodelius P.E."/>
            <person name="Rose J.K.C."/>
            <person name="Tang K."/>
        </authorList>
    </citation>
    <scope>NUCLEOTIDE SEQUENCE [LARGE SCALE GENOMIC DNA]</scope>
    <source>
        <strain evidence="4">cv. Huhao1</strain>
        <tissue evidence="3">Leaf</tissue>
    </source>
</reference>
<gene>
    <name evidence="3" type="ORF">CTI12_AA533220</name>
</gene>
<proteinExistence type="predicted"/>
<comment type="caution">
    <text evidence="3">The sequence shown here is derived from an EMBL/GenBank/DDBJ whole genome shotgun (WGS) entry which is preliminary data.</text>
</comment>
<feature type="region of interest" description="Disordered" evidence="1">
    <location>
        <begin position="56"/>
        <end position="84"/>
    </location>
</feature>
<keyword evidence="2" id="KW-0472">Membrane</keyword>